<comment type="caution">
    <text evidence="5">The sequence shown here is derived from an EMBL/GenBank/DDBJ whole genome shotgun (WGS) entry which is preliminary data.</text>
</comment>
<evidence type="ECO:0008006" key="7">
    <source>
        <dbReference type="Google" id="ProtNLM"/>
    </source>
</evidence>
<dbReference type="PANTHER" id="PTHR10720:SF0">
    <property type="entry name" value="HEME OXYGENASE"/>
    <property type="match status" value="1"/>
</dbReference>
<dbReference type="Proteomes" id="UP000224854">
    <property type="component" value="Unassembled WGS sequence"/>
</dbReference>
<dbReference type="GO" id="GO:0006788">
    <property type="term" value="P:heme oxidation"/>
    <property type="evidence" value="ECO:0007669"/>
    <property type="project" value="InterPro"/>
</dbReference>
<dbReference type="CDD" id="cd19165">
    <property type="entry name" value="HemeO"/>
    <property type="match status" value="1"/>
</dbReference>
<dbReference type="InterPro" id="IPR016053">
    <property type="entry name" value="Haem_Oase-like"/>
</dbReference>
<gene>
    <name evidence="5" type="ORF">CDD82_2280</name>
</gene>
<reference evidence="5 6" key="1">
    <citation type="submission" date="2017-06" db="EMBL/GenBank/DDBJ databases">
        <title>Ant-infecting Ophiocordyceps genomes reveal a high diversity of potential behavioral manipulation genes and a possible major role for enterotoxins.</title>
        <authorList>
            <person name="De Bekker C."/>
            <person name="Evans H.C."/>
            <person name="Brachmann A."/>
            <person name="Hughes D.P."/>
        </authorList>
    </citation>
    <scope>NUCLEOTIDE SEQUENCE [LARGE SCALE GENOMIC DNA]</scope>
    <source>
        <strain evidence="5 6">1348a</strain>
    </source>
</reference>
<keyword evidence="4" id="KW-0472">Membrane</keyword>
<evidence type="ECO:0000256" key="1">
    <source>
        <dbReference type="ARBA" id="ARBA00022617"/>
    </source>
</evidence>
<evidence type="ECO:0000256" key="2">
    <source>
        <dbReference type="ARBA" id="ARBA00022723"/>
    </source>
</evidence>
<dbReference type="AlphaFoldDB" id="A0A2C5ZTY9"/>
<evidence type="ECO:0000313" key="6">
    <source>
        <dbReference type="Proteomes" id="UP000224854"/>
    </source>
</evidence>
<keyword evidence="2" id="KW-0479">Metal-binding</keyword>
<protein>
    <recommendedName>
        <fullName evidence="7">Heme oxygenase</fullName>
    </recommendedName>
</protein>
<dbReference type="PANTHER" id="PTHR10720">
    <property type="entry name" value="HEME OXYGENASE"/>
    <property type="match status" value="1"/>
</dbReference>
<keyword evidence="3" id="KW-0408">Iron</keyword>
<accession>A0A2C5ZTY9</accession>
<feature type="transmembrane region" description="Helical" evidence="4">
    <location>
        <begin position="441"/>
        <end position="465"/>
    </location>
</feature>
<proteinExistence type="predicted"/>
<dbReference type="GO" id="GO:0046872">
    <property type="term" value="F:metal ion binding"/>
    <property type="evidence" value="ECO:0007669"/>
    <property type="project" value="UniProtKB-KW"/>
</dbReference>
<dbReference type="SUPFAM" id="SSF48613">
    <property type="entry name" value="Heme oxygenase-like"/>
    <property type="match status" value="1"/>
</dbReference>
<dbReference type="OrthoDB" id="652091at2759"/>
<dbReference type="InterPro" id="IPR002051">
    <property type="entry name" value="Haem_Oase"/>
</dbReference>
<dbReference type="Pfam" id="PF01126">
    <property type="entry name" value="Heme_oxygenase"/>
    <property type="match status" value="1"/>
</dbReference>
<name>A0A2C5ZTY9_9HYPO</name>
<organism evidence="5 6">
    <name type="scientific">Ophiocordyceps australis</name>
    <dbReference type="NCBI Taxonomy" id="1399860"/>
    <lineage>
        <taxon>Eukaryota</taxon>
        <taxon>Fungi</taxon>
        <taxon>Dikarya</taxon>
        <taxon>Ascomycota</taxon>
        <taxon>Pezizomycotina</taxon>
        <taxon>Sordariomycetes</taxon>
        <taxon>Hypocreomycetidae</taxon>
        <taxon>Hypocreales</taxon>
        <taxon>Ophiocordycipitaceae</taxon>
        <taxon>Ophiocordyceps</taxon>
    </lineage>
</organism>
<sequence>MSACPFDSFKEDRPLADSIIAATRSVHAQLNKLVVARLPMALPPYASDPSLYLTGLLHIAPIYLAFEQAWKTIIDSPACQQDANHASQDQDLSDDQLLDEPRACPRVRGLLSKLYMDSLMRSANLRSDIASLTRWPADVVDEELRSVSQTGRVANTLHHIRHTCAQRPHVIIAYSYIMFMALFSGGRFVRATLESPGEKFWQSELSSLQLENEGTRTKATSQGQLDAMSTAASERGVSSTSTCLSTSPSMLQSSAKLPLSLFYFDSEMDGEDLKREFKKRLAESECELTTREKHDIVQESLCIFENVISVVGQLDIMCATTTKQGPPKRGKSIMSLAGLLKNPLGIRFRDSVVITKERRERSSSKRSDDHDGDFDAQAVAMSTLTSDGHLHSASAHTLCPASKAVRFQRVPSHARHSGSFFSPGCLHIVQTRYYGYHIGSWALAVSLSVIMLGAILVGGHAGYWAN</sequence>
<keyword evidence="1" id="KW-0349">Heme</keyword>
<keyword evidence="6" id="KW-1185">Reference proteome</keyword>
<dbReference type="Gene3D" id="1.20.910.10">
    <property type="entry name" value="Heme oxygenase-like"/>
    <property type="match status" value="1"/>
</dbReference>
<keyword evidence="4" id="KW-0812">Transmembrane</keyword>
<dbReference type="GO" id="GO:0004392">
    <property type="term" value="F:heme oxygenase (decyclizing) activity"/>
    <property type="evidence" value="ECO:0007669"/>
    <property type="project" value="InterPro"/>
</dbReference>
<dbReference type="InterPro" id="IPR016084">
    <property type="entry name" value="Haem_Oase-like_multi-hlx"/>
</dbReference>
<dbReference type="EMBL" id="NJEU01000018">
    <property type="protein sequence ID" value="PHH83310.1"/>
    <property type="molecule type" value="Genomic_DNA"/>
</dbReference>
<evidence type="ECO:0000313" key="5">
    <source>
        <dbReference type="EMBL" id="PHH83310.1"/>
    </source>
</evidence>
<keyword evidence="4" id="KW-1133">Transmembrane helix</keyword>
<evidence type="ECO:0000256" key="3">
    <source>
        <dbReference type="ARBA" id="ARBA00023004"/>
    </source>
</evidence>
<evidence type="ECO:0000256" key="4">
    <source>
        <dbReference type="SAM" id="Phobius"/>
    </source>
</evidence>